<name>W5TSE8_9NOCA</name>
<evidence type="ECO:0000313" key="2">
    <source>
        <dbReference type="Proteomes" id="UP000019150"/>
    </source>
</evidence>
<protein>
    <submittedName>
        <fullName evidence="1">Uncharacterized protein</fullName>
    </submittedName>
</protein>
<dbReference type="HOGENOM" id="CLU_2602495_0_0_11"/>
<dbReference type="KEGG" id="nno:NONO_c73330"/>
<reference evidence="1 2" key="1">
    <citation type="journal article" date="2014" name="Appl. Environ. Microbiol.">
        <title>Insights into the Microbial Degradation of Rubber and Gutta-Percha by Analysis of the Complete Genome of Nocardia nova SH22a.</title>
        <authorList>
            <person name="Luo Q."/>
            <person name="Hiessl S."/>
            <person name="Poehlein A."/>
            <person name="Daniel R."/>
            <person name="Steinbuchel A."/>
        </authorList>
    </citation>
    <scope>NUCLEOTIDE SEQUENCE [LARGE SCALE GENOMIC DNA]</scope>
    <source>
        <strain evidence="1">SH22a</strain>
    </source>
</reference>
<gene>
    <name evidence="1" type="ORF">NONO_c73330</name>
</gene>
<evidence type="ECO:0000313" key="1">
    <source>
        <dbReference type="EMBL" id="AHH22089.1"/>
    </source>
</evidence>
<sequence>MAVPELHYAGQSYQIEDSEAETLYETLSMIELGEQIGPRFIDIKLRSGSTLTVLLSPEIPLALKRPSDEPRKSKAAMVL</sequence>
<dbReference type="RefSeq" id="WP_025353365.1">
    <property type="nucleotide sequence ID" value="NZ_CP006850.1"/>
</dbReference>
<organism evidence="1 2">
    <name type="scientific">Nocardia nova SH22a</name>
    <dbReference type="NCBI Taxonomy" id="1415166"/>
    <lineage>
        <taxon>Bacteria</taxon>
        <taxon>Bacillati</taxon>
        <taxon>Actinomycetota</taxon>
        <taxon>Actinomycetes</taxon>
        <taxon>Mycobacteriales</taxon>
        <taxon>Nocardiaceae</taxon>
        <taxon>Nocardia</taxon>
    </lineage>
</organism>
<proteinExistence type="predicted"/>
<dbReference type="EMBL" id="CP006850">
    <property type="protein sequence ID" value="AHH22089.1"/>
    <property type="molecule type" value="Genomic_DNA"/>
</dbReference>
<accession>W5TSE8</accession>
<keyword evidence="2" id="KW-1185">Reference proteome</keyword>
<dbReference type="Proteomes" id="UP000019150">
    <property type="component" value="Chromosome"/>
</dbReference>
<dbReference type="PATRIC" id="fig|1415166.3.peg.7525"/>
<dbReference type="AlphaFoldDB" id="W5TSE8"/>